<dbReference type="RefSeq" id="WP_161041366.1">
    <property type="nucleotide sequence ID" value="NZ_WWCM01000034.1"/>
</dbReference>
<dbReference type="SUPFAM" id="SSF46785">
    <property type="entry name" value="Winged helix' DNA-binding domain"/>
    <property type="match status" value="1"/>
</dbReference>
<dbReference type="Proteomes" id="UP000478090">
    <property type="component" value="Unassembled WGS sequence"/>
</dbReference>
<dbReference type="InterPro" id="IPR014710">
    <property type="entry name" value="RmlC-like_jellyroll"/>
</dbReference>
<evidence type="ECO:0000313" key="2">
    <source>
        <dbReference type="Proteomes" id="UP000478090"/>
    </source>
</evidence>
<keyword evidence="2" id="KW-1185">Reference proteome</keyword>
<evidence type="ECO:0000313" key="1">
    <source>
        <dbReference type="EMBL" id="MYM42116.1"/>
    </source>
</evidence>
<accession>A0ABW9VRM4</accession>
<sequence>MQSINIYKASLHLRPREQMQRSQKNSLWCVSKGVLRIDRQMADEALHFVRLALPGDILGIERIAEAAQDDIVKAITSAYLTPFTVRDDVHLASLFRDSTLCNYQRCRETASLRIGTVDERVRRLLLLVANGNDKQRDEVEVTTIPSLVNIASIINAAPETVSRIITGFRASGFLREEKRPRRGTMALVGKPQGNEQWAIT</sequence>
<proteinExistence type="predicted"/>
<dbReference type="EMBL" id="WWCM01000034">
    <property type="protein sequence ID" value="MYM42116.1"/>
    <property type="molecule type" value="Genomic_DNA"/>
</dbReference>
<name>A0ABW9VRM4_9BURK</name>
<dbReference type="InterPro" id="IPR036390">
    <property type="entry name" value="WH_DNA-bd_sf"/>
</dbReference>
<organism evidence="1 2">
    <name type="scientific">Duganella qianjiadongensis</name>
    <dbReference type="NCBI Taxonomy" id="2692176"/>
    <lineage>
        <taxon>Bacteria</taxon>
        <taxon>Pseudomonadati</taxon>
        <taxon>Pseudomonadota</taxon>
        <taxon>Betaproteobacteria</taxon>
        <taxon>Burkholderiales</taxon>
        <taxon>Oxalobacteraceae</taxon>
        <taxon>Telluria group</taxon>
        <taxon>Duganella</taxon>
    </lineage>
</organism>
<reference evidence="1 2" key="1">
    <citation type="submission" date="2019-12" db="EMBL/GenBank/DDBJ databases">
        <title>Novel species isolated from a subtropical stream in China.</title>
        <authorList>
            <person name="Lu H."/>
        </authorList>
    </citation>
    <scope>NUCLEOTIDE SEQUENCE [LARGE SCALE GENOMIC DNA]</scope>
    <source>
        <strain evidence="1 2">CY13W</strain>
    </source>
</reference>
<dbReference type="Gene3D" id="2.60.120.10">
    <property type="entry name" value="Jelly Rolls"/>
    <property type="match status" value="1"/>
</dbReference>
<protein>
    <recommendedName>
        <fullName evidence="3">Helix-turn-helix domain-containing protein</fullName>
    </recommendedName>
</protein>
<evidence type="ECO:0008006" key="3">
    <source>
        <dbReference type="Google" id="ProtNLM"/>
    </source>
</evidence>
<gene>
    <name evidence="1" type="ORF">GTP27_22705</name>
</gene>
<comment type="caution">
    <text evidence="1">The sequence shown here is derived from an EMBL/GenBank/DDBJ whole genome shotgun (WGS) entry which is preliminary data.</text>
</comment>